<organism evidence="4">
    <name type="scientific">Trepomonas sp. PC1</name>
    <dbReference type="NCBI Taxonomy" id="1076344"/>
    <lineage>
        <taxon>Eukaryota</taxon>
        <taxon>Metamonada</taxon>
        <taxon>Diplomonadida</taxon>
        <taxon>Hexamitidae</taxon>
        <taxon>Hexamitinae</taxon>
        <taxon>Trepomonas</taxon>
    </lineage>
</organism>
<feature type="transmembrane region" description="Helical" evidence="3">
    <location>
        <begin position="358"/>
        <end position="377"/>
    </location>
</feature>
<keyword evidence="3" id="KW-1133">Transmembrane helix</keyword>
<dbReference type="InterPro" id="IPR051625">
    <property type="entry name" value="Signaling_Regulatory_Domain"/>
</dbReference>
<accession>A0A146KLX7</accession>
<protein>
    <submittedName>
        <fullName evidence="4">Regulator of chromosome condensation (RCC1) repeat-containing protein</fullName>
    </submittedName>
</protein>
<dbReference type="PROSITE" id="PS50012">
    <property type="entry name" value="RCC1_3"/>
    <property type="match status" value="2"/>
</dbReference>
<dbReference type="PRINTS" id="PR00633">
    <property type="entry name" value="RCCNDNSATION"/>
</dbReference>
<feature type="repeat" description="RCC1" evidence="2">
    <location>
        <begin position="50"/>
        <end position="101"/>
    </location>
</feature>
<dbReference type="Pfam" id="PF00415">
    <property type="entry name" value="RCC1"/>
    <property type="match status" value="2"/>
</dbReference>
<keyword evidence="3" id="KW-0812">Transmembrane</keyword>
<gene>
    <name evidence="4" type="ORF">TPC1_10334</name>
</gene>
<evidence type="ECO:0000313" key="4">
    <source>
        <dbReference type="EMBL" id="JAP96356.1"/>
    </source>
</evidence>
<evidence type="ECO:0000256" key="2">
    <source>
        <dbReference type="PROSITE-ProRule" id="PRU00235"/>
    </source>
</evidence>
<evidence type="ECO:0000256" key="1">
    <source>
        <dbReference type="ARBA" id="ARBA00022737"/>
    </source>
</evidence>
<feature type="repeat" description="RCC1" evidence="2">
    <location>
        <begin position="102"/>
        <end position="151"/>
    </location>
</feature>
<dbReference type="EMBL" id="GDID01000250">
    <property type="protein sequence ID" value="JAP96356.1"/>
    <property type="molecule type" value="Transcribed_RNA"/>
</dbReference>
<dbReference type="InterPro" id="IPR000408">
    <property type="entry name" value="Reg_chr_condens"/>
</dbReference>
<name>A0A146KLX7_9EUKA</name>
<sequence>LILNVYVTGDNRQNQLGIAKKQIITQLTYLDFEFDQISQSESSTAFLVKDKLYGTGISQDYQLGTRTPTHLDVPTEIEYFQSIALKQIALGDTFLIALTADGFVYTSGSNLQGQLGRQTETNSSPPAIIDFNERASHVAAVKKVAYLVTFSKKLYVAGQCELGLCGQLKDGIYKHFTHVKLSYDVDLVTPITAALIVQSGSDFFALGQNTFGQFCQLKNNSSSVGRNYQFVKGNNLTQLYFTYGQLWFCGRDLSTIEAKTNYLTKVAVKADDAAAIEDGMMVLNKDGVFITGKSFLGNLGKDGEFYAEFTKISDLQKGMQRIHSSGWSTFIYSGCSEAFHLKDGQCVQIYQAMNAQRGWFIAVFAMALAGIGALGYMTHYKVKKENALQQNLDE</sequence>
<proteinExistence type="predicted"/>
<keyword evidence="1" id="KW-0677">Repeat</keyword>
<feature type="non-terminal residue" evidence="4">
    <location>
        <position position="1"/>
    </location>
</feature>
<evidence type="ECO:0000256" key="3">
    <source>
        <dbReference type="SAM" id="Phobius"/>
    </source>
</evidence>
<dbReference type="PANTHER" id="PTHR22872">
    <property type="entry name" value="BTK-BINDING PROTEIN-RELATED"/>
    <property type="match status" value="1"/>
</dbReference>
<dbReference type="AlphaFoldDB" id="A0A146KLX7"/>
<keyword evidence="3" id="KW-0472">Membrane</keyword>
<dbReference type="SUPFAM" id="SSF50985">
    <property type="entry name" value="RCC1/BLIP-II"/>
    <property type="match status" value="1"/>
</dbReference>
<dbReference type="InterPro" id="IPR009091">
    <property type="entry name" value="RCC1/BLIP-II"/>
</dbReference>
<dbReference type="Gene3D" id="2.130.10.30">
    <property type="entry name" value="Regulator of chromosome condensation 1/beta-lactamase-inhibitor protein II"/>
    <property type="match status" value="1"/>
</dbReference>
<reference evidence="4" key="1">
    <citation type="submission" date="2015-07" db="EMBL/GenBank/DDBJ databases">
        <title>Adaptation to a free-living lifestyle via gene acquisitions in the diplomonad Trepomonas sp. PC1.</title>
        <authorList>
            <person name="Xu F."/>
            <person name="Jerlstrom-Hultqvist J."/>
            <person name="Kolisko M."/>
            <person name="Simpson A.G.B."/>
            <person name="Roger A.J."/>
            <person name="Svard S.G."/>
            <person name="Andersson J.O."/>
        </authorList>
    </citation>
    <scope>NUCLEOTIDE SEQUENCE</scope>
    <source>
        <strain evidence="4">PC1</strain>
    </source>
</reference>